<sequence length="366" mass="40504">MSLKRLSVLTGHTDRVWHVSWSPCGRYLASCGGDRAIRVWGAPTLSSGPRTDQDGGKDDRNEEETGQEEGGGTWRLLATLGDGQTRTVRCCEWSPCGNMLAAVSFDSTCVIWELQPSRAQAGREMEWELAASVEGHEHEAKCVAWNRGGTLLATCSRDKSVWIWECLQDNDFECLSVLHGHDQDVKFVRFHPREDVLFSASYDDTLKVWEEEEDDWACVSTLKGHTSTVWGLSIGSRDDGMVSCSDDGTLIVWKAAGGAGRYDKWRQLTRLEAPGKATVYSVDWSRESGAIASGGADDAIRIYVEDVEDPQGWALDTPSFVCEADVPGAHDADVNCVRWNPVRPDLLASAGDDQAVRIWSFRRRGE</sequence>
<feature type="repeat" description="WD" evidence="4">
    <location>
        <begin position="133"/>
        <end position="165"/>
    </location>
</feature>
<dbReference type="AlphaFoldDB" id="A0A4D9D4Q9"/>
<feature type="repeat" description="WD" evidence="4">
    <location>
        <begin position="81"/>
        <end position="122"/>
    </location>
</feature>
<evidence type="ECO:0000313" key="7">
    <source>
        <dbReference type="Proteomes" id="UP000355283"/>
    </source>
</evidence>
<feature type="repeat" description="WD" evidence="4">
    <location>
        <begin position="178"/>
        <end position="210"/>
    </location>
</feature>
<keyword evidence="7" id="KW-1185">Reference proteome</keyword>
<evidence type="ECO:0000256" key="5">
    <source>
        <dbReference type="SAM" id="MobiDB-lite"/>
    </source>
</evidence>
<evidence type="ECO:0000256" key="4">
    <source>
        <dbReference type="PROSITE-ProRule" id="PRU00221"/>
    </source>
</evidence>
<proteinExistence type="inferred from homology"/>
<reference evidence="6 7" key="1">
    <citation type="submission" date="2019-01" db="EMBL/GenBank/DDBJ databases">
        <title>Nuclear Genome Assembly of the Microalgal Biofuel strain Nannochloropsis salina CCMP1776.</title>
        <authorList>
            <person name="Hovde B."/>
        </authorList>
    </citation>
    <scope>NUCLEOTIDE SEQUENCE [LARGE SCALE GENOMIC DNA]</scope>
    <source>
        <strain evidence="6 7">CCMP1776</strain>
    </source>
</reference>
<dbReference type="GO" id="GO:0016226">
    <property type="term" value="P:iron-sulfur cluster assembly"/>
    <property type="evidence" value="ECO:0007669"/>
    <property type="project" value="UniProtKB-UniRule"/>
</dbReference>
<dbReference type="PROSITE" id="PS50082">
    <property type="entry name" value="WD_REPEATS_2"/>
    <property type="match status" value="6"/>
</dbReference>
<feature type="repeat" description="WD" evidence="4">
    <location>
        <begin position="222"/>
        <end position="254"/>
    </location>
</feature>
<feature type="repeat" description="WD" evidence="4">
    <location>
        <begin position="327"/>
        <end position="366"/>
    </location>
</feature>
<accession>A0A4D9D4Q9</accession>
<dbReference type="EMBL" id="SDOX01000008">
    <property type="protein sequence ID" value="TFJ86552.1"/>
    <property type="molecule type" value="Genomic_DNA"/>
</dbReference>
<dbReference type="PROSITE" id="PS00678">
    <property type="entry name" value="WD_REPEATS_1"/>
    <property type="match status" value="1"/>
</dbReference>
<evidence type="ECO:0000313" key="6">
    <source>
        <dbReference type="EMBL" id="TFJ86552.1"/>
    </source>
</evidence>
<dbReference type="InterPro" id="IPR020472">
    <property type="entry name" value="WD40_PAC1"/>
</dbReference>
<dbReference type="InterPro" id="IPR019775">
    <property type="entry name" value="WD40_repeat_CS"/>
</dbReference>
<dbReference type="PROSITE" id="PS50294">
    <property type="entry name" value="WD_REPEATS_REGION"/>
    <property type="match status" value="5"/>
</dbReference>
<keyword evidence="2" id="KW-0677">Repeat</keyword>
<dbReference type="SUPFAM" id="SSF50978">
    <property type="entry name" value="WD40 repeat-like"/>
    <property type="match status" value="1"/>
</dbReference>
<evidence type="ECO:0000256" key="1">
    <source>
        <dbReference type="ARBA" id="ARBA00022574"/>
    </source>
</evidence>
<dbReference type="OrthoDB" id="284782at2759"/>
<comment type="caution">
    <text evidence="6">The sequence shown here is derived from an EMBL/GenBank/DDBJ whole genome shotgun (WGS) entry which is preliminary data.</text>
</comment>
<feature type="region of interest" description="Disordered" evidence="5">
    <location>
        <begin position="42"/>
        <end position="73"/>
    </location>
</feature>
<dbReference type="InterPro" id="IPR028608">
    <property type="entry name" value="CIAO1/Cia1"/>
</dbReference>
<feature type="compositionally biased region" description="Basic and acidic residues" evidence="5">
    <location>
        <begin position="51"/>
        <end position="60"/>
    </location>
</feature>
<comment type="function">
    <text evidence="3">Essential component of the cytosolic iron-sulfur (Fe/S) protein assembly machinery. Required for the maturation of extramitochondrial Fe/S proteins.</text>
</comment>
<evidence type="ECO:0000256" key="2">
    <source>
        <dbReference type="ARBA" id="ARBA00022737"/>
    </source>
</evidence>
<keyword evidence="1 4" id="KW-0853">WD repeat</keyword>
<dbReference type="CDD" id="cd00200">
    <property type="entry name" value="WD40"/>
    <property type="match status" value="1"/>
</dbReference>
<protein>
    <recommendedName>
        <fullName evidence="3">Probable cytosolic iron-sulfur protein assembly protein CIAO1 homolog</fullName>
    </recommendedName>
</protein>
<dbReference type="InterPro" id="IPR036322">
    <property type="entry name" value="WD40_repeat_dom_sf"/>
</dbReference>
<dbReference type="GO" id="GO:0097361">
    <property type="term" value="C:cytosolic [4Fe-4S] assembly targeting complex"/>
    <property type="evidence" value="ECO:0007669"/>
    <property type="project" value="InterPro"/>
</dbReference>
<dbReference type="InterPro" id="IPR015943">
    <property type="entry name" value="WD40/YVTN_repeat-like_dom_sf"/>
</dbReference>
<dbReference type="HAMAP" id="MF_03037">
    <property type="entry name" value="ciao1"/>
    <property type="match status" value="1"/>
</dbReference>
<dbReference type="PANTHER" id="PTHR19920">
    <property type="entry name" value="WD40 PROTEIN CIAO1"/>
    <property type="match status" value="1"/>
</dbReference>
<gene>
    <name evidence="6" type="ORF">NSK_002209</name>
</gene>
<dbReference type="PANTHER" id="PTHR19920:SF0">
    <property type="entry name" value="CYTOSOLIC IRON-SULFUR PROTEIN ASSEMBLY PROTEIN CIAO1-RELATED"/>
    <property type="match status" value="1"/>
</dbReference>
<feature type="repeat" description="WD" evidence="4">
    <location>
        <begin position="9"/>
        <end position="40"/>
    </location>
</feature>
<dbReference type="InterPro" id="IPR001680">
    <property type="entry name" value="WD40_rpt"/>
</dbReference>
<dbReference type="PRINTS" id="PR00320">
    <property type="entry name" value="GPROTEINBRPT"/>
</dbReference>
<organism evidence="6 7">
    <name type="scientific">Nannochloropsis salina CCMP1776</name>
    <dbReference type="NCBI Taxonomy" id="1027361"/>
    <lineage>
        <taxon>Eukaryota</taxon>
        <taxon>Sar</taxon>
        <taxon>Stramenopiles</taxon>
        <taxon>Ochrophyta</taxon>
        <taxon>Eustigmatophyceae</taxon>
        <taxon>Eustigmatales</taxon>
        <taxon>Monodopsidaceae</taxon>
        <taxon>Microchloropsis</taxon>
        <taxon>Microchloropsis salina</taxon>
    </lineage>
</organism>
<comment type="similarity">
    <text evidence="3">Belongs to the WD repeat CIA1 family.</text>
</comment>
<name>A0A4D9D4Q9_9STRA</name>
<dbReference type="Gene3D" id="2.130.10.10">
    <property type="entry name" value="YVTN repeat-like/Quinoprotein amine dehydrogenase"/>
    <property type="match status" value="2"/>
</dbReference>
<dbReference type="Proteomes" id="UP000355283">
    <property type="component" value="Unassembled WGS sequence"/>
</dbReference>
<dbReference type="SMART" id="SM00320">
    <property type="entry name" value="WD40"/>
    <property type="match status" value="7"/>
</dbReference>
<evidence type="ECO:0000256" key="3">
    <source>
        <dbReference type="HAMAP-Rule" id="MF_03037"/>
    </source>
</evidence>
<dbReference type="Pfam" id="PF00400">
    <property type="entry name" value="WD40"/>
    <property type="match status" value="7"/>
</dbReference>